<comment type="caution">
    <text evidence="1">The sequence shown here is derived from an EMBL/GenBank/DDBJ whole genome shotgun (WGS) entry which is preliminary data.</text>
</comment>
<keyword evidence="2" id="KW-1185">Reference proteome</keyword>
<proteinExistence type="predicted"/>
<dbReference type="Proteomes" id="UP001320706">
    <property type="component" value="Unassembled WGS sequence"/>
</dbReference>
<organism evidence="1 2">
    <name type="scientific">Zalaria obscura</name>
    <dbReference type="NCBI Taxonomy" id="2024903"/>
    <lineage>
        <taxon>Eukaryota</taxon>
        <taxon>Fungi</taxon>
        <taxon>Dikarya</taxon>
        <taxon>Ascomycota</taxon>
        <taxon>Pezizomycotina</taxon>
        <taxon>Dothideomycetes</taxon>
        <taxon>Dothideomycetidae</taxon>
        <taxon>Dothideales</taxon>
        <taxon>Zalariaceae</taxon>
        <taxon>Zalaria</taxon>
    </lineage>
</organism>
<accession>A0ACC3SF97</accession>
<reference evidence="1" key="1">
    <citation type="submission" date="2024-02" db="EMBL/GenBank/DDBJ databases">
        <title>Metagenome Assembled Genome of Zalaria obscura JY119.</title>
        <authorList>
            <person name="Vighnesh L."/>
            <person name="Jagadeeshwari U."/>
            <person name="Venkata Ramana C."/>
            <person name="Sasikala C."/>
        </authorList>
    </citation>
    <scope>NUCLEOTIDE SEQUENCE</scope>
    <source>
        <strain evidence="1">JY119</strain>
    </source>
</reference>
<sequence>MTFLPKASSNGSALLLYHRSLVSYGLGCPNISNELLDCAATACQRACAVVGSYTSRADLRELILPVPRTPETAEKVYLRSAGDLHQSTDNGQE</sequence>
<evidence type="ECO:0000313" key="1">
    <source>
        <dbReference type="EMBL" id="KAK8211514.1"/>
    </source>
</evidence>
<name>A0ACC3SF97_9PEZI</name>
<protein>
    <submittedName>
        <fullName evidence="1">Uncharacterized protein</fullName>
    </submittedName>
</protein>
<dbReference type="EMBL" id="JAMKPW020000013">
    <property type="protein sequence ID" value="KAK8211514.1"/>
    <property type="molecule type" value="Genomic_DNA"/>
</dbReference>
<gene>
    <name evidence="1" type="ORF">M8818_003167</name>
</gene>
<evidence type="ECO:0000313" key="2">
    <source>
        <dbReference type="Proteomes" id="UP001320706"/>
    </source>
</evidence>